<dbReference type="AlphaFoldDB" id="K2GGQ3"/>
<name>K2GGQ3_9BACT</name>
<gene>
    <name evidence="1" type="ORF">ACD_2C00141G0021</name>
</gene>
<protein>
    <submittedName>
        <fullName evidence="1">Uncharacterized protein</fullName>
    </submittedName>
</protein>
<accession>K2GGQ3</accession>
<dbReference type="EMBL" id="AMFJ01000141">
    <property type="protein sequence ID" value="EKE29599.1"/>
    <property type="molecule type" value="Genomic_DNA"/>
</dbReference>
<sequence length="224" mass="26199">MRNSPDKHLDSSLFDNFDIMEDGAPNETLIRAKTVFKTLADLIIEHNGSLGEPLIVWLQGMPWSWKSHLMDIMESIVKSQGIPSVNGKSDRFLISQGRLRYEAANIVFSDDLFHWANSLAEVDDMRSDKWYYDLKSMPEFLFHIYDSKKIWIVSSNFPIKEILRLIWKKDTIWRLNDRIEHLLASVQPIEIIRKESYRKKLAKDWTRLTSIFSKAVEDALIPNT</sequence>
<evidence type="ECO:0000313" key="1">
    <source>
        <dbReference type="EMBL" id="EKE29599.1"/>
    </source>
</evidence>
<comment type="caution">
    <text evidence="1">The sequence shown here is derived from an EMBL/GenBank/DDBJ whole genome shotgun (WGS) entry which is preliminary data.</text>
</comment>
<organism evidence="1">
    <name type="scientific">uncultured bacterium</name>
    <name type="common">gcode 4</name>
    <dbReference type="NCBI Taxonomy" id="1234023"/>
    <lineage>
        <taxon>Bacteria</taxon>
        <taxon>environmental samples</taxon>
    </lineage>
</organism>
<reference evidence="1" key="1">
    <citation type="journal article" date="2012" name="Science">
        <title>Fermentation, hydrogen, and sulfur metabolism in multiple uncultivated bacterial phyla.</title>
        <authorList>
            <person name="Wrighton K.C."/>
            <person name="Thomas B.C."/>
            <person name="Sharon I."/>
            <person name="Miller C.S."/>
            <person name="Castelle C.J."/>
            <person name="VerBerkmoes N.C."/>
            <person name="Wilkins M.J."/>
            <person name="Hettich R.L."/>
            <person name="Lipton M.S."/>
            <person name="Williams K.H."/>
            <person name="Long P.E."/>
            <person name="Banfield J.F."/>
        </authorList>
    </citation>
    <scope>NUCLEOTIDE SEQUENCE [LARGE SCALE GENOMIC DNA]</scope>
</reference>
<proteinExistence type="predicted"/>